<dbReference type="Proteomes" id="UP000237665">
    <property type="component" value="Chromosome 1"/>
</dbReference>
<keyword evidence="3" id="KW-1185">Reference proteome</keyword>
<evidence type="ECO:0000313" key="2">
    <source>
        <dbReference type="EMBL" id="RPB36917.1"/>
    </source>
</evidence>
<gene>
    <name evidence="1" type="ORF">AL468_05845</name>
    <name evidence="2" type="ORF">CYQ91_15465</name>
</gene>
<dbReference type="Proteomes" id="UP000283878">
    <property type="component" value="Unassembled WGS sequence"/>
</dbReference>
<name>A0AAX1XJ28_9VIBR</name>
<evidence type="ECO:0000313" key="4">
    <source>
        <dbReference type="Proteomes" id="UP000283878"/>
    </source>
</evidence>
<accession>A0AAX1XJ28</accession>
<reference evidence="1" key="2">
    <citation type="submission" date="2017-12" db="EMBL/GenBank/DDBJ databases">
        <title>FDA dAtabase for Regulatory Grade micrObial Sequences (FDA-ARGOS): Supporting development and validation of Infectious Disease Dx tests.</title>
        <authorList>
            <person name="Hoffmann M."/>
            <person name="Allard M."/>
            <person name="Evans P."/>
            <person name="Brown E."/>
            <person name="Tallon L."/>
            <person name="Sadzewicz L."/>
            <person name="Sengamalay N."/>
            <person name="Ott S."/>
            <person name="Godinez A."/>
            <person name="Nagaraj S."/>
            <person name="Vavikolanu K."/>
            <person name="Aluvathingal J."/>
            <person name="Nadendla S."/>
            <person name="Sichtig H."/>
        </authorList>
    </citation>
    <scope>NUCLEOTIDE SEQUENCE</scope>
    <source>
        <strain evidence="1">LMG 3418</strain>
    </source>
</reference>
<organism evidence="2 4">
    <name type="scientific">Vibrio diabolicus</name>
    <dbReference type="NCBI Taxonomy" id="50719"/>
    <lineage>
        <taxon>Bacteria</taxon>
        <taxon>Pseudomonadati</taxon>
        <taxon>Pseudomonadota</taxon>
        <taxon>Gammaproteobacteria</taxon>
        <taxon>Vibrionales</taxon>
        <taxon>Vibrionaceae</taxon>
        <taxon>Vibrio</taxon>
        <taxon>Vibrio diabolicus subgroup</taxon>
    </lineage>
</organism>
<evidence type="ECO:0000313" key="1">
    <source>
        <dbReference type="EMBL" id="AVH26768.1"/>
    </source>
</evidence>
<dbReference type="EMBL" id="CP014134">
    <property type="protein sequence ID" value="AVH26768.1"/>
    <property type="molecule type" value="Genomic_DNA"/>
</dbReference>
<proteinExistence type="predicted"/>
<evidence type="ECO:0000313" key="3">
    <source>
        <dbReference type="Proteomes" id="UP000237665"/>
    </source>
</evidence>
<sequence>MSDFIHLLGVLTELYIQREKTLRSLASKMAVNFCDSSDFDEIVENKKWVLTLPLQEGLSSMYHYY</sequence>
<reference evidence="3" key="1">
    <citation type="submission" date="2017-12" db="EMBL/GenBank/DDBJ databases">
        <title>FDA dAtabase for Regulatory Grade micrObial Sequences (FDA-ARGOS): Supporting development and validation of Infectious Disease Dx tests.</title>
        <authorList>
            <person name="Hoffmann M."/>
            <person name="Allard M."/>
            <person name="Evans P."/>
            <person name="Brown E."/>
            <person name="Tallon L.J."/>
            <person name="Sadzewicz L."/>
            <person name="Sengamalay N."/>
            <person name="Ott S."/>
            <person name="Godinez A."/>
            <person name="Nagaraj S."/>
            <person name="Vavikolanu K."/>
            <person name="Aluvathingal J."/>
            <person name="Nadendla S."/>
            <person name="Hobson J."/>
            <person name="Sichtig H."/>
        </authorList>
    </citation>
    <scope>NUCLEOTIDE SEQUENCE [LARGE SCALE GENOMIC DNA]</scope>
    <source>
        <strain evidence="3">LMG 3418</strain>
    </source>
</reference>
<dbReference type="EMBL" id="PKPZ01000014">
    <property type="protein sequence ID" value="RPB36917.1"/>
    <property type="molecule type" value="Genomic_DNA"/>
</dbReference>
<dbReference type="AlphaFoldDB" id="A0AAX1XJ28"/>
<reference evidence="2" key="3">
    <citation type="submission" date="2017-12" db="EMBL/GenBank/DDBJ databases">
        <authorList>
            <person name="Pipes S.E."/>
            <person name="Lovell C.R."/>
        </authorList>
    </citation>
    <scope>NUCLEOTIDE SEQUENCE</scope>
    <source>
        <strain evidence="2">JBS-8-11-1</strain>
    </source>
</reference>
<reference evidence="2 4" key="4">
    <citation type="journal article" date="2018" name="AMB Express">
        <title>Occurrence and significance of pathogenicity and fitness islands in environmental vibrios.</title>
        <authorList>
            <person name="Klein S."/>
            <person name="Pipes S."/>
            <person name="Lovell C.R."/>
        </authorList>
    </citation>
    <scope>NUCLEOTIDE SEQUENCE [LARGE SCALE GENOMIC DNA]</scope>
    <source>
        <strain evidence="2 4">JBS-8-11-1</strain>
    </source>
</reference>
<evidence type="ECO:0008006" key="5">
    <source>
        <dbReference type="Google" id="ProtNLM"/>
    </source>
</evidence>
<protein>
    <recommendedName>
        <fullName evidence="5">IS4 family transposase</fullName>
    </recommendedName>
</protein>